<gene>
    <name evidence="3" type="primary">yiaO_2</name>
    <name evidence="5" type="ORF">DW007_15210</name>
    <name evidence="4" type="ORF">DW811_13470</name>
    <name evidence="3" type="ORF">ERS852490_01223</name>
</gene>
<reference evidence="7 8" key="2">
    <citation type="submission" date="2018-08" db="EMBL/GenBank/DDBJ databases">
        <title>A genome reference for cultivated species of the human gut microbiota.</title>
        <authorList>
            <person name="Zou Y."/>
            <person name="Xue W."/>
            <person name="Luo G."/>
        </authorList>
    </citation>
    <scope>NUCLEOTIDE SEQUENCE [LARGE SCALE GENOMIC DNA]</scope>
    <source>
        <strain evidence="5 8">AF36-7BH</strain>
        <strain evidence="4 7">AM32-2AC</strain>
    </source>
</reference>
<reference evidence="3 6" key="1">
    <citation type="submission" date="2015-09" db="EMBL/GenBank/DDBJ databases">
        <authorList>
            <consortium name="Pathogen Informatics"/>
        </authorList>
    </citation>
    <scope>NUCLEOTIDE SEQUENCE [LARGE SCALE GENOMIC DNA]</scope>
    <source>
        <strain evidence="3 6">2789STDY5834875</strain>
    </source>
</reference>
<dbReference type="Pfam" id="PF03480">
    <property type="entry name" value="DctP"/>
    <property type="match status" value="1"/>
</dbReference>
<dbReference type="Proteomes" id="UP000285201">
    <property type="component" value="Unassembled WGS sequence"/>
</dbReference>
<dbReference type="EMBL" id="CZBU01000002">
    <property type="protein sequence ID" value="CUQ76736.1"/>
    <property type="molecule type" value="Genomic_DNA"/>
</dbReference>
<organism evidence="3 6">
    <name type="scientific">Lachnospira eligens</name>
    <dbReference type="NCBI Taxonomy" id="39485"/>
    <lineage>
        <taxon>Bacteria</taxon>
        <taxon>Bacillati</taxon>
        <taxon>Bacillota</taxon>
        <taxon>Clostridia</taxon>
        <taxon>Lachnospirales</taxon>
        <taxon>Lachnospiraceae</taxon>
        <taxon>Lachnospira</taxon>
    </lineage>
</organism>
<dbReference type="PIRSF" id="PIRSF006470">
    <property type="entry name" value="DctB"/>
    <property type="match status" value="1"/>
</dbReference>
<dbReference type="GO" id="GO:0055085">
    <property type="term" value="P:transmembrane transport"/>
    <property type="evidence" value="ECO:0007669"/>
    <property type="project" value="InterPro"/>
</dbReference>
<name>A0A174YXS1_9FIRM</name>
<feature type="signal peptide" evidence="2">
    <location>
        <begin position="1"/>
        <end position="29"/>
    </location>
</feature>
<feature type="chain" id="PRO_5044369017" evidence="2">
    <location>
        <begin position="30"/>
        <end position="337"/>
    </location>
</feature>
<dbReference type="InterPro" id="IPR004682">
    <property type="entry name" value="TRAP_DctP"/>
</dbReference>
<dbReference type="GO" id="GO:0030288">
    <property type="term" value="C:outer membrane-bounded periplasmic space"/>
    <property type="evidence" value="ECO:0007669"/>
    <property type="project" value="InterPro"/>
</dbReference>
<dbReference type="RefSeq" id="WP_055215332.1">
    <property type="nucleotide sequence ID" value="NZ_CZBU01000002.1"/>
</dbReference>
<dbReference type="PANTHER" id="PTHR33376:SF2">
    <property type="entry name" value="DICARBOXYLATE-BINDING PERIPLASMIC PROTEIN"/>
    <property type="match status" value="1"/>
</dbReference>
<dbReference type="GO" id="GO:0030246">
    <property type="term" value="F:carbohydrate binding"/>
    <property type="evidence" value="ECO:0007669"/>
    <property type="project" value="TreeGrafter"/>
</dbReference>
<dbReference type="EMBL" id="QROY01000021">
    <property type="protein sequence ID" value="RHL64748.1"/>
    <property type="molecule type" value="Genomic_DNA"/>
</dbReference>
<dbReference type="InterPro" id="IPR038404">
    <property type="entry name" value="TRAP_DctP_sf"/>
</dbReference>
<keyword evidence="3" id="KW-0675">Receptor</keyword>
<dbReference type="NCBIfam" id="NF037995">
    <property type="entry name" value="TRAP_S1"/>
    <property type="match status" value="1"/>
</dbReference>
<sequence length="337" mass="37729">MGKKFIALFLCMSLLVCSALTGCSTNTTADGHEVKIIRVAFNQNEDHPQYKAMRELGDKFEEATNGRYKMVIYPNGVLGEQGSMAEFIRTGALDMAIVPCSVPEGYDSDFAIVGAPYLYDDMDHLRRTTLSGAFDELFKSTRKFNFEVLTVYTAGERNIYANKPINTPDDLKGMIVRVNDSTTYLNMVKYMGGVGTAMSQSEVYTALQQGVIDAGENSERVYTDFKHYEVAKYYSYTKHIVHPDVVIASTNFLDSMSAADKEIFDKLVADSTDYEFDAFAESVQEAKKDAEANGAIFVYPDTELFREKCQPLLDSISGQSEVTKKIYDKVQALREEK</sequence>
<protein>
    <submittedName>
        <fullName evidence="3">Extracytoplasmic solute receptor protein yiaO</fullName>
    </submittedName>
    <submittedName>
        <fullName evidence="4">TRAP transporter substrate-binding protein</fullName>
    </submittedName>
</protein>
<evidence type="ECO:0000256" key="1">
    <source>
        <dbReference type="ARBA" id="ARBA00022729"/>
    </source>
</evidence>
<dbReference type="AlphaFoldDB" id="A0A174YXS1"/>
<evidence type="ECO:0000313" key="6">
    <source>
        <dbReference type="Proteomes" id="UP000095621"/>
    </source>
</evidence>
<dbReference type="SUPFAM" id="SSF53850">
    <property type="entry name" value="Periplasmic binding protein-like II"/>
    <property type="match status" value="1"/>
</dbReference>
<evidence type="ECO:0000313" key="4">
    <source>
        <dbReference type="EMBL" id="RHD05215.1"/>
    </source>
</evidence>
<proteinExistence type="predicted"/>
<dbReference type="NCBIfam" id="TIGR00787">
    <property type="entry name" value="dctP"/>
    <property type="match status" value="1"/>
</dbReference>
<dbReference type="CDD" id="cd13671">
    <property type="entry name" value="PBP2_TRAP_SBP_like_3"/>
    <property type="match status" value="1"/>
</dbReference>
<evidence type="ECO:0000313" key="5">
    <source>
        <dbReference type="EMBL" id="RHL64748.1"/>
    </source>
</evidence>
<dbReference type="Proteomes" id="UP000284794">
    <property type="component" value="Unassembled WGS sequence"/>
</dbReference>
<evidence type="ECO:0000313" key="7">
    <source>
        <dbReference type="Proteomes" id="UP000284794"/>
    </source>
</evidence>
<evidence type="ECO:0000313" key="3">
    <source>
        <dbReference type="EMBL" id="CUQ76736.1"/>
    </source>
</evidence>
<dbReference type="Gene3D" id="3.40.190.170">
    <property type="entry name" value="Bacterial extracellular solute-binding protein, family 7"/>
    <property type="match status" value="1"/>
</dbReference>
<keyword evidence="1 2" id="KW-0732">Signal</keyword>
<dbReference type="InterPro" id="IPR018389">
    <property type="entry name" value="DctP_fam"/>
</dbReference>
<evidence type="ECO:0000256" key="2">
    <source>
        <dbReference type="SAM" id="SignalP"/>
    </source>
</evidence>
<evidence type="ECO:0000313" key="8">
    <source>
        <dbReference type="Proteomes" id="UP000285201"/>
    </source>
</evidence>
<dbReference type="PANTHER" id="PTHR33376">
    <property type="match status" value="1"/>
</dbReference>
<dbReference type="EMBL" id="QSIS01000024">
    <property type="protein sequence ID" value="RHD05215.1"/>
    <property type="molecule type" value="Genomic_DNA"/>
</dbReference>
<dbReference type="PROSITE" id="PS51257">
    <property type="entry name" value="PROKAR_LIPOPROTEIN"/>
    <property type="match status" value="1"/>
</dbReference>
<accession>A0A174YXS1</accession>
<dbReference type="Proteomes" id="UP000095621">
    <property type="component" value="Unassembled WGS sequence"/>
</dbReference>
<dbReference type="OrthoDB" id="9815946at2"/>